<comment type="caution">
    <text evidence="2">The sequence shown here is derived from an EMBL/GenBank/DDBJ whole genome shotgun (WGS) entry which is preliminary data.</text>
</comment>
<reference evidence="2 3" key="1">
    <citation type="submission" date="2019-05" db="EMBL/GenBank/DDBJ databases">
        <title>Another draft genome of Portunus trituberculatus and its Hox gene families provides insights of decapod evolution.</title>
        <authorList>
            <person name="Jeong J.-H."/>
            <person name="Song I."/>
            <person name="Kim S."/>
            <person name="Choi T."/>
            <person name="Kim D."/>
            <person name="Ryu S."/>
            <person name="Kim W."/>
        </authorList>
    </citation>
    <scope>NUCLEOTIDE SEQUENCE [LARGE SCALE GENOMIC DNA]</scope>
    <source>
        <tissue evidence="2">Muscle</tissue>
    </source>
</reference>
<gene>
    <name evidence="2" type="ORF">E2C01_057803</name>
</gene>
<dbReference type="EMBL" id="VSRR010021164">
    <property type="protein sequence ID" value="MPC63701.1"/>
    <property type="molecule type" value="Genomic_DNA"/>
</dbReference>
<protein>
    <submittedName>
        <fullName evidence="2">Uncharacterized protein</fullName>
    </submittedName>
</protein>
<evidence type="ECO:0000256" key="1">
    <source>
        <dbReference type="SAM" id="MobiDB-lite"/>
    </source>
</evidence>
<dbReference type="AlphaFoldDB" id="A0A5B7GTZ0"/>
<feature type="compositionally biased region" description="Basic residues" evidence="1">
    <location>
        <begin position="52"/>
        <end position="70"/>
    </location>
</feature>
<proteinExistence type="predicted"/>
<keyword evidence="3" id="KW-1185">Reference proteome</keyword>
<sequence length="99" mass="11040">MAAPSPPSKPLLFLAFNAPYEKLFRQLCPPINNRVAHLSQLFPGSSALEHHSPRKIRRKATSSPNPKKHNFLPFKDKLELIRKCEASIAQCCCSTNGCP</sequence>
<feature type="region of interest" description="Disordered" evidence="1">
    <location>
        <begin position="46"/>
        <end position="70"/>
    </location>
</feature>
<accession>A0A5B7GTZ0</accession>
<dbReference type="Proteomes" id="UP000324222">
    <property type="component" value="Unassembled WGS sequence"/>
</dbReference>
<organism evidence="2 3">
    <name type="scientific">Portunus trituberculatus</name>
    <name type="common">Swimming crab</name>
    <name type="synonym">Neptunus trituberculatus</name>
    <dbReference type="NCBI Taxonomy" id="210409"/>
    <lineage>
        <taxon>Eukaryota</taxon>
        <taxon>Metazoa</taxon>
        <taxon>Ecdysozoa</taxon>
        <taxon>Arthropoda</taxon>
        <taxon>Crustacea</taxon>
        <taxon>Multicrustacea</taxon>
        <taxon>Malacostraca</taxon>
        <taxon>Eumalacostraca</taxon>
        <taxon>Eucarida</taxon>
        <taxon>Decapoda</taxon>
        <taxon>Pleocyemata</taxon>
        <taxon>Brachyura</taxon>
        <taxon>Eubrachyura</taxon>
        <taxon>Portunoidea</taxon>
        <taxon>Portunidae</taxon>
        <taxon>Portuninae</taxon>
        <taxon>Portunus</taxon>
    </lineage>
</organism>
<name>A0A5B7GTZ0_PORTR</name>
<evidence type="ECO:0000313" key="3">
    <source>
        <dbReference type="Proteomes" id="UP000324222"/>
    </source>
</evidence>
<evidence type="ECO:0000313" key="2">
    <source>
        <dbReference type="EMBL" id="MPC63701.1"/>
    </source>
</evidence>